<proteinExistence type="predicted"/>
<protein>
    <submittedName>
        <fullName evidence="1">Uncharacterized protein</fullName>
    </submittedName>
</protein>
<reference evidence="1 2" key="1">
    <citation type="submission" date="2017-04" db="EMBL/GenBank/DDBJ databases">
        <authorList>
            <person name="Afonso C.L."/>
            <person name="Miller P.J."/>
            <person name="Scott M.A."/>
            <person name="Spackman E."/>
            <person name="Goraichik I."/>
            <person name="Dimitrov K.M."/>
            <person name="Suarez D.L."/>
            <person name="Swayne D.E."/>
        </authorList>
    </citation>
    <scope>NUCLEOTIDE SEQUENCE [LARGE SCALE GENOMIC DNA]</scope>
    <source>
        <strain evidence="1 2">KR-140</strain>
    </source>
</reference>
<keyword evidence="2" id="KW-1185">Reference proteome</keyword>
<organism evidence="1 2">
    <name type="scientific">Deinococcus hopiensis KR-140</name>
    <dbReference type="NCBI Taxonomy" id="695939"/>
    <lineage>
        <taxon>Bacteria</taxon>
        <taxon>Thermotogati</taxon>
        <taxon>Deinococcota</taxon>
        <taxon>Deinococci</taxon>
        <taxon>Deinococcales</taxon>
        <taxon>Deinococcaceae</taxon>
        <taxon>Deinococcus</taxon>
    </lineage>
</organism>
<name>A0A1W1VWN7_9DEIO</name>
<evidence type="ECO:0000313" key="2">
    <source>
        <dbReference type="Proteomes" id="UP000192582"/>
    </source>
</evidence>
<dbReference type="Proteomes" id="UP000192582">
    <property type="component" value="Unassembled WGS sequence"/>
</dbReference>
<sequence length="76" mass="8402">MGKVVQDIFIRPLAKVVGEAGSVARDRLRHTLKMNRKPFRRRTGVYPATFAEKEEVLALREGQKKSGRPAAPSVAG</sequence>
<accession>A0A1W1VWN7</accession>
<gene>
    <name evidence="1" type="ORF">SAMN00790413_06158</name>
</gene>
<evidence type="ECO:0000313" key="1">
    <source>
        <dbReference type="EMBL" id="SMB97746.1"/>
    </source>
</evidence>
<dbReference type="AlphaFoldDB" id="A0A1W1VWN7"/>
<dbReference type="EMBL" id="FWWU01000011">
    <property type="protein sequence ID" value="SMB97746.1"/>
    <property type="molecule type" value="Genomic_DNA"/>
</dbReference>